<dbReference type="EMBL" id="MU069723">
    <property type="protein sequence ID" value="KAF5835100.1"/>
    <property type="molecule type" value="Genomic_DNA"/>
</dbReference>
<evidence type="ECO:0000256" key="1">
    <source>
        <dbReference type="SAM" id="SignalP"/>
    </source>
</evidence>
<protein>
    <recommendedName>
        <fullName evidence="2">Tectonic-1-3 N-terminal domain-containing protein</fullName>
    </recommendedName>
</protein>
<gene>
    <name evidence="3" type="ORF">DUNSADRAFT_7906</name>
</gene>
<sequence length="623" mass="67759">MWWMVDLWLCLGCALLQPGRANPQNYPIIWEDVALNPPDGKNLTSSCTCNLHPFVCDRKCCCDPDCPQALSDATRRSGECRPEGFPEQTLDFCVPDGFVKKVNLPTGDDFFVLKKQAADDNFFGQLLCIKKSSNPKLSDEYPDPPVGAVDGNPSLVPCPSTATEPTIPSTYQAHTPIFIARNGVRQQLALPAPIFSAICVDQAVVGFLDNIPRGKHLAEDVYRSCMRAIPDESTLERFCEAGGVLAPERYRNFTYARTPSGDANVSPSLPYALISNNGSITTADPETVTSDFANGVCSNSVQHINVTVYYSLADSNSVEATIEQVSVGLTLTDVAASAGAHRQFVRVVFVDAAQQVDVLQPFSGNPGYLRGLPLLGGRLTEDPNSDKIAVQRFVRGITAPQGSETDGTCSAGAQGDSVRFGANSTTNCAIELTRAQLESFCNSGNPQRYLEDAMRDVYTAIVTEEARVGIWGNSDPDNVNEWLQVRVSNFPFNEMSFSASPASCSNVVVGYDLKVLTGVAFASNNLQRKVLYVHLCFRTDTWTFPATKSASEPHRFYLTSTATFVPKDQEKRTNVKKPSPPLRTNVPEDIFYPFVTSSAAQLRLCSKAAVGSLAAFLTMLVLL</sequence>
<keyword evidence="1" id="KW-0732">Signal</keyword>
<keyword evidence="4" id="KW-1185">Reference proteome</keyword>
<dbReference type="InterPro" id="IPR040354">
    <property type="entry name" value="TCTN1-3"/>
</dbReference>
<dbReference type="PANTHER" id="PTHR14611">
    <property type="entry name" value="TECTONIC FAMILY MEMBER"/>
    <property type="match status" value="1"/>
</dbReference>
<name>A0ABQ7GKF6_DUNSA</name>
<feature type="chain" id="PRO_5046576197" description="Tectonic-1-3 N-terminal domain-containing protein" evidence="1">
    <location>
        <begin position="22"/>
        <end position="623"/>
    </location>
</feature>
<accession>A0ABQ7GKF6</accession>
<evidence type="ECO:0000313" key="3">
    <source>
        <dbReference type="EMBL" id="KAF5835100.1"/>
    </source>
</evidence>
<dbReference type="InterPro" id="IPR057724">
    <property type="entry name" value="TCTN1-3_N"/>
</dbReference>
<feature type="domain" description="Tectonic-1-3 N-terminal" evidence="2">
    <location>
        <begin position="44"/>
        <end position="133"/>
    </location>
</feature>
<comment type="caution">
    <text evidence="3">The sequence shown here is derived from an EMBL/GenBank/DDBJ whole genome shotgun (WGS) entry which is preliminary data.</text>
</comment>
<dbReference type="PANTHER" id="PTHR14611:SF2">
    <property type="entry name" value="TECTONIC"/>
    <property type="match status" value="1"/>
</dbReference>
<proteinExistence type="predicted"/>
<dbReference type="Proteomes" id="UP000815325">
    <property type="component" value="Unassembled WGS sequence"/>
</dbReference>
<evidence type="ECO:0000313" key="4">
    <source>
        <dbReference type="Proteomes" id="UP000815325"/>
    </source>
</evidence>
<organism evidence="3 4">
    <name type="scientific">Dunaliella salina</name>
    <name type="common">Green alga</name>
    <name type="synonym">Protococcus salinus</name>
    <dbReference type="NCBI Taxonomy" id="3046"/>
    <lineage>
        <taxon>Eukaryota</taxon>
        <taxon>Viridiplantae</taxon>
        <taxon>Chlorophyta</taxon>
        <taxon>core chlorophytes</taxon>
        <taxon>Chlorophyceae</taxon>
        <taxon>CS clade</taxon>
        <taxon>Chlamydomonadales</taxon>
        <taxon>Dunaliellaceae</taxon>
        <taxon>Dunaliella</taxon>
    </lineage>
</organism>
<reference evidence="3" key="1">
    <citation type="submission" date="2017-08" db="EMBL/GenBank/DDBJ databases">
        <authorList>
            <person name="Polle J.E."/>
            <person name="Barry K."/>
            <person name="Cushman J."/>
            <person name="Schmutz J."/>
            <person name="Tran D."/>
            <person name="Hathwaick L.T."/>
            <person name="Yim W.C."/>
            <person name="Jenkins J."/>
            <person name="Mckie-Krisberg Z.M."/>
            <person name="Prochnik S."/>
            <person name="Lindquist E."/>
            <person name="Dockter R.B."/>
            <person name="Adam C."/>
            <person name="Molina H."/>
            <person name="Bunkerborg J."/>
            <person name="Jin E."/>
            <person name="Buchheim M."/>
            <person name="Magnuson J."/>
        </authorList>
    </citation>
    <scope>NUCLEOTIDE SEQUENCE</scope>
    <source>
        <strain evidence="3">CCAP 19/18</strain>
    </source>
</reference>
<evidence type="ECO:0000259" key="2">
    <source>
        <dbReference type="Pfam" id="PF25752"/>
    </source>
</evidence>
<dbReference type="Pfam" id="PF25752">
    <property type="entry name" value="DUF1619_N"/>
    <property type="match status" value="1"/>
</dbReference>
<feature type="signal peptide" evidence="1">
    <location>
        <begin position="1"/>
        <end position="21"/>
    </location>
</feature>